<feature type="coiled-coil region" evidence="1">
    <location>
        <begin position="367"/>
        <end position="394"/>
    </location>
</feature>
<proteinExistence type="predicted"/>
<dbReference type="AlphaFoldDB" id="A0A1I8P305"/>
<dbReference type="VEuPathDB" id="VectorBase:SCAU004382"/>
<feature type="region of interest" description="Disordered" evidence="2">
    <location>
        <begin position="497"/>
        <end position="526"/>
    </location>
</feature>
<evidence type="ECO:0000313" key="4">
    <source>
        <dbReference type="Proteomes" id="UP000095300"/>
    </source>
</evidence>
<dbReference type="EnsemblMetazoa" id="SCAU004382-RA">
    <property type="protein sequence ID" value="SCAU004382-PA"/>
    <property type="gene ID" value="SCAU004382"/>
</dbReference>
<evidence type="ECO:0000256" key="2">
    <source>
        <dbReference type="SAM" id="MobiDB-lite"/>
    </source>
</evidence>
<organism evidence="3 4">
    <name type="scientific">Stomoxys calcitrans</name>
    <name type="common">Stable fly</name>
    <name type="synonym">Conops calcitrans</name>
    <dbReference type="NCBI Taxonomy" id="35570"/>
    <lineage>
        <taxon>Eukaryota</taxon>
        <taxon>Metazoa</taxon>
        <taxon>Ecdysozoa</taxon>
        <taxon>Arthropoda</taxon>
        <taxon>Hexapoda</taxon>
        <taxon>Insecta</taxon>
        <taxon>Pterygota</taxon>
        <taxon>Neoptera</taxon>
        <taxon>Endopterygota</taxon>
        <taxon>Diptera</taxon>
        <taxon>Brachycera</taxon>
        <taxon>Muscomorpha</taxon>
        <taxon>Muscoidea</taxon>
        <taxon>Muscidae</taxon>
        <taxon>Stomoxys</taxon>
    </lineage>
</organism>
<sequence>MHSGYGGPRPFCSPAECDKFNSCYGEVNRQPSQCCFHASNKNSCDPCACPQIYCNNQQRSFMTFSKMPLSAIPSYAISVKTDIPKKVSKSSKKKERAKIEVEKGELISKSCSSDPIAPKKSISREEVKESQTLLKKNECGTLKQPIESGADRIFYENRIPSKDNLKNVNNTFKGQRSCSEHYISSKEKIFDVILDDNVVFQCQRKNDKFQQRSEASHTIKPKRFSPTNSRCRIPKPEYQYEDIATNSGIASRPNHQKSQLNSAATTRISNFPHCSSKSCSQLKSNPCLAVINEECENEECQCKTGETTRRSPSTPNSPMNCNLFDGESHRKLSKSFERTCIEFFNIISDNILESLQNSIKEISYGCSHQILKRINDMQEKLEQNENMMSQLYCDITQKIAEQNKRNLDQFCTILECLKESQPKRDLHQPTNTPICHNKECQCDLYASEKVSPKTRKSSGFDLDEFERIVKNGPQCSKKLMCKCCGCDMKQACKRNSGGSVQTKDHNSENNSHNEKNSGKIPQCDRPIKDLLNMPTIDNRPQTNIHINPRNPLKTLYSDLNTSPTQPINTSFTSDSKTSMKNILADKVTHFLSQCHKEFQASNLNDDHETSGYATDPEDNGDDLSYVRGVGGHRKLTFEKSKLKLQFDKADGVIK</sequence>
<keyword evidence="4" id="KW-1185">Reference proteome</keyword>
<reference evidence="4" key="1">
    <citation type="submission" date="2015-05" db="EMBL/GenBank/DDBJ databases">
        <authorList>
            <person name="Wilson R.K."/>
            <person name="Warren W.C."/>
            <person name="Olafson P."/>
        </authorList>
    </citation>
    <scope>NUCLEOTIDE SEQUENCE [LARGE SCALE GENOMIC DNA]</scope>
    <source>
        <strain evidence="4">USDA</strain>
    </source>
</reference>
<gene>
    <name evidence="3" type="primary">106086053</name>
</gene>
<evidence type="ECO:0000256" key="1">
    <source>
        <dbReference type="SAM" id="Coils"/>
    </source>
</evidence>
<keyword evidence="1" id="KW-0175">Coiled coil</keyword>
<dbReference type="Proteomes" id="UP000095300">
    <property type="component" value="Unassembled WGS sequence"/>
</dbReference>
<feature type="compositionally biased region" description="Basic and acidic residues" evidence="2">
    <location>
        <begin position="502"/>
        <end position="517"/>
    </location>
</feature>
<reference evidence="3" key="2">
    <citation type="submission" date="2020-05" db="UniProtKB">
        <authorList>
            <consortium name="EnsemblMetazoa"/>
        </authorList>
    </citation>
    <scope>IDENTIFICATION</scope>
    <source>
        <strain evidence="3">USDA</strain>
    </source>
</reference>
<accession>A0A1I8P305</accession>
<protein>
    <submittedName>
        <fullName evidence="3">Uncharacterized protein</fullName>
    </submittedName>
</protein>
<evidence type="ECO:0000313" key="3">
    <source>
        <dbReference type="EnsemblMetazoa" id="SCAU004382-PA"/>
    </source>
</evidence>
<name>A0A1I8P305_STOCA</name>
<dbReference type="EnsemblMetazoa" id="SCAU004382-RC">
    <property type="protein sequence ID" value="SCAU004382-PC"/>
    <property type="gene ID" value="SCAU004382"/>
</dbReference>
<dbReference type="EnsemblMetazoa" id="SCAU004382-RE">
    <property type="protein sequence ID" value="SCAU004382-PE"/>
    <property type="gene ID" value="SCAU004382"/>
</dbReference>